<name>A0ABN1VF94_9PSEU</name>
<dbReference type="Pfam" id="PF00205">
    <property type="entry name" value="TPP_enzyme_M"/>
    <property type="match status" value="1"/>
</dbReference>
<organism evidence="8 9">
    <name type="scientific">Prauserella alba</name>
    <dbReference type="NCBI Taxonomy" id="176898"/>
    <lineage>
        <taxon>Bacteria</taxon>
        <taxon>Bacillati</taxon>
        <taxon>Actinomycetota</taxon>
        <taxon>Actinomycetes</taxon>
        <taxon>Pseudonocardiales</taxon>
        <taxon>Pseudonocardiaceae</taxon>
        <taxon>Prauserella</taxon>
    </lineage>
</organism>
<protein>
    <submittedName>
        <fullName evidence="8">Thiamine pyrophosphate-binding protein</fullName>
    </submittedName>
</protein>
<dbReference type="InterPro" id="IPR011766">
    <property type="entry name" value="TPP_enzyme_TPP-bd"/>
</dbReference>
<dbReference type="RefSeq" id="WP_253852631.1">
    <property type="nucleotide sequence ID" value="NZ_BAAALM010000007.1"/>
</dbReference>
<evidence type="ECO:0000259" key="7">
    <source>
        <dbReference type="Pfam" id="PF02776"/>
    </source>
</evidence>
<comment type="caution">
    <text evidence="8">The sequence shown here is derived from an EMBL/GenBank/DDBJ whole genome shotgun (WGS) entry which is preliminary data.</text>
</comment>
<dbReference type="Gene3D" id="3.40.50.1220">
    <property type="entry name" value="TPP-binding domain"/>
    <property type="match status" value="1"/>
</dbReference>
<keyword evidence="9" id="KW-1185">Reference proteome</keyword>
<dbReference type="NCBIfam" id="NF005470">
    <property type="entry name" value="PRK07064.1"/>
    <property type="match status" value="1"/>
</dbReference>
<dbReference type="SUPFAM" id="SSF52518">
    <property type="entry name" value="Thiamin diphosphate-binding fold (THDP-binding)"/>
    <property type="match status" value="2"/>
</dbReference>
<evidence type="ECO:0000256" key="4">
    <source>
        <dbReference type="SAM" id="MobiDB-lite"/>
    </source>
</evidence>
<dbReference type="Proteomes" id="UP001500467">
    <property type="component" value="Unassembled WGS sequence"/>
</dbReference>
<dbReference type="CDD" id="cd07035">
    <property type="entry name" value="TPP_PYR_POX_like"/>
    <property type="match status" value="1"/>
</dbReference>
<dbReference type="InterPro" id="IPR012000">
    <property type="entry name" value="Thiamin_PyroP_enz_cen_dom"/>
</dbReference>
<gene>
    <name evidence="8" type="ORF">GCM10009675_25130</name>
</gene>
<evidence type="ECO:0000256" key="2">
    <source>
        <dbReference type="ARBA" id="ARBA00023052"/>
    </source>
</evidence>
<dbReference type="EMBL" id="BAAALM010000007">
    <property type="protein sequence ID" value="GAA1205324.1"/>
    <property type="molecule type" value="Genomic_DNA"/>
</dbReference>
<reference evidence="8 9" key="1">
    <citation type="journal article" date="2019" name="Int. J. Syst. Evol. Microbiol.">
        <title>The Global Catalogue of Microorganisms (GCM) 10K type strain sequencing project: providing services to taxonomists for standard genome sequencing and annotation.</title>
        <authorList>
            <consortium name="The Broad Institute Genomics Platform"/>
            <consortium name="The Broad Institute Genome Sequencing Center for Infectious Disease"/>
            <person name="Wu L."/>
            <person name="Ma J."/>
        </authorList>
    </citation>
    <scope>NUCLEOTIDE SEQUENCE [LARGE SCALE GENOMIC DNA]</scope>
    <source>
        <strain evidence="8 9">JCM 13022</strain>
    </source>
</reference>
<dbReference type="Pfam" id="PF02775">
    <property type="entry name" value="TPP_enzyme_C"/>
    <property type="match status" value="1"/>
</dbReference>
<comment type="similarity">
    <text evidence="1 3">Belongs to the TPP enzyme family.</text>
</comment>
<dbReference type="CDD" id="cd00568">
    <property type="entry name" value="TPP_enzymes"/>
    <property type="match status" value="1"/>
</dbReference>
<dbReference type="PANTHER" id="PTHR18968:SF13">
    <property type="entry name" value="ACETOLACTATE SYNTHASE CATALYTIC SUBUNIT, MITOCHONDRIAL"/>
    <property type="match status" value="1"/>
</dbReference>
<feature type="domain" description="Thiamine pyrophosphate enzyme N-terminal TPP-binding" evidence="7">
    <location>
        <begin position="3"/>
        <end position="119"/>
    </location>
</feature>
<evidence type="ECO:0000256" key="3">
    <source>
        <dbReference type="RuleBase" id="RU362132"/>
    </source>
</evidence>
<accession>A0ABN1VF94</accession>
<evidence type="ECO:0000259" key="5">
    <source>
        <dbReference type="Pfam" id="PF00205"/>
    </source>
</evidence>
<evidence type="ECO:0000256" key="1">
    <source>
        <dbReference type="ARBA" id="ARBA00007812"/>
    </source>
</evidence>
<dbReference type="Gene3D" id="3.40.50.970">
    <property type="match status" value="2"/>
</dbReference>
<keyword evidence="2 3" id="KW-0786">Thiamine pyrophosphate</keyword>
<feature type="region of interest" description="Disordered" evidence="4">
    <location>
        <begin position="168"/>
        <end position="193"/>
    </location>
</feature>
<sequence>MPHGGDLLVRLAREHGVDAVFGVVSVHNLPLVDALARAGLFVPVRHEAAAVNAADAYARVSNGLGIAVTSTGTGAGNAAGALIEAQTASSSVLHVTGQIDAAYLDSGRGVIHETRDQLGMLRAVSAHAERIETASAAAAVLWEAAREAAATASGPASVEWPIDLQYAQQPAEPPAPNPSTVDDQDRSVDGTTGVHPVDVATAVELLGASRRPVIWAGGGAVSAGDSVRLLAEHLDAAVVTSNSGRGTIAEDHELVVGNFASSPGAAELLSEADLLIAIGTHFRSNETKHYELALPSRLLQIDIDPRAIGRSYPATAGVVGDAAAVLPRLLETVGESGTAPGWRERVPATRRRVRAELIEAIGPYAPMCESLRHRLPREAVIARDVTIPSSQWGNRLLEIYRPETNVFPVGGGIGQGLAMGIGAAMARPDHPTAVLAGDGGIAVHLGELATLAQQRPWLVVVLFNDGGYGVLRNMQEAHTGQRAGVDLHTPDFAKLAASLDLPHQLVNKAERFDEAFAKALAERGPAVVEVDVTALSVPTPFVPPVHVPAR</sequence>
<feature type="domain" description="Thiamine pyrophosphate enzyme central" evidence="5">
    <location>
        <begin position="199"/>
        <end position="329"/>
    </location>
</feature>
<proteinExistence type="inferred from homology"/>
<dbReference type="Pfam" id="PF02776">
    <property type="entry name" value="TPP_enzyme_N"/>
    <property type="match status" value="1"/>
</dbReference>
<dbReference type="PANTHER" id="PTHR18968">
    <property type="entry name" value="THIAMINE PYROPHOSPHATE ENZYMES"/>
    <property type="match status" value="1"/>
</dbReference>
<evidence type="ECO:0000259" key="6">
    <source>
        <dbReference type="Pfam" id="PF02775"/>
    </source>
</evidence>
<dbReference type="SUPFAM" id="SSF52467">
    <property type="entry name" value="DHS-like NAD/FAD-binding domain"/>
    <property type="match status" value="1"/>
</dbReference>
<feature type="domain" description="Thiamine pyrophosphate enzyme TPP-binding" evidence="6">
    <location>
        <begin position="390"/>
        <end position="530"/>
    </location>
</feature>
<dbReference type="InterPro" id="IPR029035">
    <property type="entry name" value="DHS-like_NAD/FAD-binding_dom"/>
</dbReference>
<evidence type="ECO:0000313" key="8">
    <source>
        <dbReference type="EMBL" id="GAA1205324.1"/>
    </source>
</evidence>
<evidence type="ECO:0000313" key="9">
    <source>
        <dbReference type="Proteomes" id="UP001500467"/>
    </source>
</evidence>
<dbReference type="InterPro" id="IPR012001">
    <property type="entry name" value="Thiamin_PyroP_enz_TPP-bd_dom"/>
</dbReference>
<dbReference type="InterPro" id="IPR045229">
    <property type="entry name" value="TPP_enz"/>
</dbReference>
<dbReference type="InterPro" id="IPR029061">
    <property type="entry name" value="THDP-binding"/>
</dbReference>